<dbReference type="GO" id="GO:0005886">
    <property type="term" value="C:plasma membrane"/>
    <property type="evidence" value="ECO:0007669"/>
    <property type="project" value="UniProtKB-SubCell"/>
</dbReference>
<sequence>MNEMIHITPVSIIAFIVIGICVMAMAWISGSSRKLDRFKAKEVGDGQHGNDRFMTEREAKDFYTVIRLPEEIEDHSGEYPEGRIIHYDETTREAYIDTTNTHARIVAPTESGKSTEYVIPNVQYNIMAGTSMIIPDTKKEIYEKTAQDARNCGFETYVIDFQDPELSVQIDLFEDINEYMDHHLTHGDIKSKAACEDAAGALAMDIVYSRDRGNNENPFFAQASKGVIHSLILLLSMFAEPKYKHLGSINNILHGMLEAPKDKSDKTPMILKIMRKLPDDFGAKKYLGAAFAAAEETETNIYSSVLGDLEPYINALAEQIIAKPAHAGKKFSYRDLLDKKSILYIVIPEHKPQFRSYASIIIRKLYNQLTEYANTLPGKKLPRRILLEWEEFALYPKVNEVEDWLAIMRGRGIIGDFIYQSDHQLKNKYGEDIMKIMMDQCAVSIYLALSQEDTDTAERLSKAIGTKTIKTGSISVSHDSGKSGSLFGSTSHSETEQMMEQALMRVPELLHMDQAGMKLLLRRNQYPFKTHLCRYYLPEWGLWPAESKGEETINEMSGIDYMTYDHLMYAIDEHMERHAPIVSVKETELEDRKERELEGLELVADQLYKLTGDRRCAELVLEKSYGELIVYMDRYKKIISKYELQQLLEPYAE</sequence>
<dbReference type="EMBL" id="CP048838">
    <property type="protein sequence ID" value="QJA04006.1"/>
    <property type="molecule type" value="Genomic_DNA"/>
</dbReference>
<keyword evidence="5 7" id="KW-1133">Transmembrane helix</keyword>
<evidence type="ECO:0000256" key="1">
    <source>
        <dbReference type="ARBA" id="ARBA00004651"/>
    </source>
</evidence>
<organism evidence="8 11">
    <name type="scientific">Clostridium innocuum</name>
    <dbReference type="NCBI Taxonomy" id="1522"/>
    <lineage>
        <taxon>Bacteria</taxon>
        <taxon>Bacillati</taxon>
        <taxon>Bacillota</taxon>
        <taxon>Clostridia</taxon>
        <taxon>Eubacteriales</taxon>
        <taxon>Clostridiaceae</taxon>
        <taxon>Clostridium</taxon>
    </lineage>
</organism>
<dbReference type="Proteomes" id="UP001203972">
    <property type="component" value="Unassembled WGS sequence"/>
</dbReference>
<evidence type="ECO:0000256" key="7">
    <source>
        <dbReference type="SAM" id="Phobius"/>
    </source>
</evidence>
<evidence type="ECO:0000313" key="10">
    <source>
        <dbReference type="Proteomes" id="UP000503330"/>
    </source>
</evidence>
<evidence type="ECO:0000256" key="5">
    <source>
        <dbReference type="ARBA" id="ARBA00022989"/>
    </source>
</evidence>
<evidence type="ECO:0000256" key="6">
    <source>
        <dbReference type="ARBA" id="ARBA00023136"/>
    </source>
</evidence>
<dbReference type="Gene3D" id="3.40.50.300">
    <property type="entry name" value="P-loop containing nucleotide triphosphate hydrolases"/>
    <property type="match status" value="1"/>
</dbReference>
<comment type="subcellular location">
    <subcellularLocation>
        <location evidence="1">Cell membrane</location>
        <topology evidence="1">Multi-pass membrane protein</topology>
    </subcellularLocation>
</comment>
<protein>
    <submittedName>
        <fullName evidence="8">Type IV secretory system conjugative DNA transfer family protein</fullName>
    </submittedName>
</protein>
<dbReference type="Proteomes" id="UP000503330">
    <property type="component" value="Chromosome"/>
</dbReference>
<evidence type="ECO:0000256" key="2">
    <source>
        <dbReference type="ARBA" id="ARBA00008806"/>
    </source>
</evidence>
<dbReference type="GeneID" id="61927258"/>
<accession>A0AAP2XXJ1</accession>
<evidence type="ECO:0000256" key="3">
    <source>
        <dbReference type="ARBA" id="ARBA00022475"/>
    </source>
</evidence>
<evidence type="ECO:0000313" key="9">
    <source>
        <dbReference type="EMBL" id="QJA04006.1"/>
    </source>
</evidence>
<dbReference type="PANTHER" id="PTHR37937:SF1">
    <property type="entry name" value="CONJUGATIVE TRANSFER: DNA TRANSPORT"/>
    <property type="match status" value="1"/>
</dbReference>
<reference evidence="8" key="2">
    <citation type="journal article" date="2022" name="Clin. Infect. Dis.">
        <title>Association between Clostridium innocuum and antibiotic-associated diarrhea in adults and children: A cross-sectional study and comparative genomics analysis.</title>
        <authorList>
            <person name="Cherny K.E."/>
            <person name="Muscat E.B."/>
            <person name="Balaji A."/>
            <person name="Mukherjee J."/>
            <person name="Ozer E.A."/>
            <person name="Angarone M.P."/>
            <person name="Hauser A.R."/>
            <person name="Sichel J.S."/>
            <person name="Amponsah E."/>
            <person name="Kociolek L.K."/>
        </authorList>
    </citation>
    <scope>NUCLEOTIDE SEQUENCE</scope>
    <source>
        <strain evidence="8">NU1-AC-029v</strain>
    </source>
</reference>
<comment type="similarity">
    <text evidence="2">Belongs to the VirD4/TraG family.</text>
</comment>
<reference evidence="9 10" key="1">
    <citation type="submission" date="2020-02" db="EMBL/GenBank/DDBJ databases">
        <authorList>
            <person name="Kociolek L.K."/>
            <person name="Ozer E.A."/>
        </authorList>
    </citation>
    <scope>NUCLEOTIDE SEQUENCE [LARGE SCALE GENOMIC DNA]</scope>
    <source>
        <strain evidence="9 10">ATCC 14501</strain>
    </source>
</reference>
<dbReference type="InterPro" id="IPR027417">
    <property type="entry name" value="P-loop_NTPase"/>
</dbReference>
<dbReference type="EMBL" id="JAKTMA010000028">
    <property type="protein sequence ID" value="MCR0234143.1"/>
    <property type="molecule type" value="Genomic_DNA"/>
</dbReference>
<dbReference type="PANTHER" id="PTHR37937">
    <property type="entry name" value="CONJUGATIVE TRANSFER: DNA TRANSPORT"/>
    <property type="match status" value="1"/>
</dbReference>
<keyword evidence="3" id="KW-1003">Cell membrane</keyword>
<dbReference type="Pfam" id="PF02534">
    <property type="entry name" value="T4SS-DNA_transf"/>
    <property type="match status" value="1"/>
</dbReference>
<proteinExistence type="inferred from homology"/>
<evidence type="ECO:0000256" key="4">
    <source>
        <dbReference type="ARBA" id="ARBA00022692"/>
    </source>
</evidence>
<evidence type="ECO:0000313" key="8">
    <source>
        <dbReference type="EMBL" id="MCR0234143.1"/>
    </source>
</evidence>
<keyword evidence="4 7" id="KW-0812">Transmembrane</keyword>
<dbReference type="AlphaFoldDB" id="A0AAP2XXJ1"/>
<name>A0AAP2XXJ1_CLOIN</name>
<feature type="transmembrane region" description="Helical" evidence="7">
    <location>
        <begin position="6"/>
        <end position="28"/>
    </location>
</feature>
<dbReference type="CDD" id="cd01127">
    <property type="entry name" value="TrwB_TraG_TraD_VirD4"/>
    <property type="match status" value="1"/>
</dbReference>
<keyword evidence="6 7" id="KW-0472">Membrane</keyword>
<gene>
    <name evidence="9" type="ORF">G4D54_16935</name>
    <name evidence="8" type="ORF">MKC95_15320</name>
</gene>
<dbReference type="SUPFAM" id="SSF52540">
    <property type="entry name" value="P-loop containing nucleoside triphosphate hydrolases"/>
    <property type="match status" value="1"/>
</dbReference>
<dbReference type="InterPro" id="IPR051539">
    <property type="entry name" value="T4SS-coupling_protein"/>
</dbReference>
<evidence type="ECO:0000313" key="11">
    <source>
        <dbReference type="Proteomes" id="UP001203972"/>
    </source>
</evidence>
<dbReference type="InterPro" id="IPR003688">
    <property type="entry name" value="TraG/VirD4"/>
</dbReference>
<dbReference type="RefSeq" id="WP_002611166.1">
    <property type="nucleotide sequence ID" value="NZ_BAAACC010000004.1"/>
</dbReference>